<dbReference type="GO" id="GO:0015891">
    <property type="term" value="P:siderophore transport"/>
    <property type="evidence" value="ECO:0007669"/>
    <property type="project" value="InterPro"/>
</dbReference>
<evidence type="ECO:0000256" key="9">
    <source>
        <dbReference type="ARBA" id="ARBA00023065"/>
    </source>
</evidence>
<dbReference type="OrthoDB" id="9760333at2"/>
<keyword evidence="6 14" id="KW-0812">Transmembrane</keyword>
<keyword evidence="20" id="KW-1185">Reference proteome</keyword>
<evidence type="ECO:0000259" key="18">
    <source>
        <dbReference type="Pfam" id="PF07715"/>
    </source>
</evidence>
<name>A0A5N3P6W4_9HYPH</name>
<evidence type="ECO:0000256" key="2">
    <source>
        <dbReference type="ARBA" id="ARBA00009810"/>
    </source>
</evidence>
<keyword evidence="9" id="KW-0406">Ion transport</keyword>
<sequence>MARFWGCVVKFSLALLASSALVLVSNDALAQSSRTRTIELEEIAVQAPGGEQGRAITANGYVATSGRSATKTDTPLLETPQSVSTVTQEQLEDRKPQTLLDAVAYTPGIRTGGYGFDPRYDAFSIRGVDVTYTGVFRDGLRQVNSPNGLFRLEPYGLEAITILRGPAASIYGASSTGGIVDLISKRPTKIPFREVEVQTGSFGRIQGNFDLSGPVTADNTLLFRLTGLVREAGTEIKAVKDDRIFIAPAFTWQPTDATRLTVLGEYMDSTTGGTAAYVNDYGPYVDRQGNITFKSTGATKVFAGDKRYNDFRQKQGRIGYEFEHRFNEMFTLRQNARFSALGTNQEYVSVGDAGLVRENNWGLVTDTNLETRLRTGTVDHTILTGLDVSRLSYRSKEGFGGVPIGIDPSLLYSSRQTQTLTGVYIQDQLKWQNWRLTLGGRHDWLTSSFKSGGAQYDRNDKRFTGRAALGYVTDFGLAPYVSYGTSFTPNPGTVLTGGVAEPTTGEQIELGVKYDLPGTNASLRAAIFDLRQDNAVVYEVVDGLNRQVQLDLRSQGFEIEGVASLNDGLNVQASYSYNDARILKLTPETEGNRLTSVPYHMASFWLDYTVQEGPAKGLGLAGGMRYVGSSLGDNLNRAILDNEPRTYLDAALRYDLENLNPRLKGMRVQVNATNLLDEVSQVCTSGYCYFDEGRKVIASLRYRW</sequence>
<proteinExistence type="inferred from homology"/>
<evidence type="ECO:0000256" key="15">
    <source>
        <dbReference type="RuleBase" id="RU003357"/>
    </source>
</evidence>
<keyword evidence="5" id="KW-0410">Iron transport</keyword>
<keyword evidence="4 14" id="KW-1134">Transmembrane beta strand</keyword>
<comment type="similarity">
    <text evidence="2 14 15">Belongs to the TonB-dependent receptor family.</text>
</comment>
<dbReference type="Proteomes" id="UP000325684">
    <property type="component" value="Unassembled WGS sequence"/>
</dbReference>
<evidence type="ECO:0000256" key="10">
    <source>
        <dbReference type="ARBA" id="ARBA00023077"/>
    </source>
</evidence>
<dbReference type="Gene3D" id="2.40.170.20">
    <property type="entry name" value="TonB-dependent receptor, beta-barrel domain"/>
    <property type="match status" value="1"/>
</dbReference>
<dbReference type="CDD" id="cd01347">
    <property type="entry name" value="ligand_gated_channel"/>
    <property type="match status" value="1"/>
</dbReference>
<dbReference type="AlphaFoldDB" id="A0A5N3P6W4"/>
<keyword evidence="7 16" id="KW-0732">Signal</keyword>
<evidence type="ECO:0000256" key="12">
    <source>
        <dbReference type="ARBA" id="ARBA00023170"/>
    </source>
</evidence>
<feature type="chain" id="PRO_5024356968" evidence="16">
    <location>
        <begin position="31"/>
        <end position="704"/>
    </location>
</feature>
<evidence type="ECO:0000256" key="1">
    <source>
        <dbReference type="ARBA" id="ARBA00004571"/>
    </source>
</evidence>
<dbReference type="InterPro" id="IPR000531">
    <property type="entry name" value="Beta-barrel_TonB"/>
</dbReference>
<dbReference type="GO" id="GO:0015344">
    <property type="term" value="F:siderophore uptake transmembrane transporter activity"/>
    <property type="evidence" value="ECO:0007669"/>
    <property type="project" value="TreeGrafter"/>
</dbReference>
<dbReference type="InterPro" id="IPR039426">
    <property type="entry name" value="TonB-dep_rcpt-like"/>
</dbReference>
<dbReference type="Pfam" id="PF00593">
    <property type="entry name" value="TonB_dep_Rec_b-barrel"/>
    <property type="match status" value="1"/>
</dbReference>
<feature type="domain" description="TonB-dependent receptor-like beta-barrel" evidence="17">
    <location>
        <begin position="251"/>
        <end position="675"/>
    </location>
</feature>
<evidence type="ECO:0000313" key="19">
    <source>
        <dbReference type="EMBL" id="KAB0265472.1"/>
    </source>
</evidence>
<evidence type="ECO:0000256" key="7">
    <source>
        <dbReference type="ARBA" id="ARBA00022729"/>
    </source>
</evidence>
<gene>
    <name evidence="19" type="ORF">FEZ63_18550</name>
</gene>
<evidence type="ECO:0000256" key="8">
    <source>
        <dbReference type="ARBA" id="ARBA00023004"/>
    </source>
</evidence>
<dbReference type="GO" id="GO:0009279">
    <property type="term" value="C:cell outer membrane"/>
    <property type="evidence" value="ECO:0007669"/>
    <property type="project" value="UniProtKB-SubCell"/>
</dbReference>
<feature type="domain" description="TonB-dependent receptor plug" evidence="18">
    <location>
        <begin position="76"/>
        <end position="179"/>
    </location>
</feature>
<evidence type="ECO:0000313" key="20">
    <source>
        <dbReference type="Proteomes" id="UP000325684"/>
    </source>
</evidence>
<keyword evidence="13 14" id="KW-0998">Cell outer membrane</keyword>
<dbReference type="Pfam" id="PF07715">
    <property type="entry name" value="Plug"/>
    <property type="match status" value="1"/>
</dbReference>
<organism evidence="19 20">
    <name type="scientific">Microvirga brassicacearum</name>
    <dbReference type="NCBI Taxonomy" id="2580413"/>
    <lineage>
        <taxon>Bacteria</taxon>
        <taxon>Pseudomonadati</taxon>
        <taxon>Pseudomonadota</taxon>
        <taxon>Alphaproteobacteria</taxon>
        <taxon>Hyphomicrobiales</taxon>
        <taxon>Methylobacteriaceae</taxon>
        <taxon>Microvirga</taxon>
    </lineage>
</organism>
<feature type="signal peptide" evidence="16">
    <location>
        <begin position="1"/>
        <end position="30"/>
    </location>
</feature>
<protein>
    <submittedName>
        <fullName evidence="19">TonB-dependent siderophore receptor</fullName>
    </submittedName>
</protein>
<dbReference type="PROSITE" id="PS52016">
    <property type="entry name" value="TONB_DEPENDENT_REC_3"/>
    <property type="match status" value="1"/>
</dbReference>
<comment type="subcellular location">
    <subcellularLocation>
        <location evidence="1 14">Cell outer membrane</location>
        <topology evidence="1 14">Multi-pass membrane protein</topology>
    </subcellularLocation>
</comment>
<evidence type="ECO:0000256" key="11">
    <source>
        <dbReference type="ARBA" id="ARBA00023136"/>
    </source>
</evidence>
<keyword evidence="11 14" id="KW-0472">Membrane</keyword>
<evidence type="ECO:0000256" key="16">
    <source>
        <dbReference type="SAM" id="SignalP"/>
    </source>
</evidence>
<dbReference type="PANTHER" id="PTHR32552">
    <property type="entry name" value="FERRICHROME IRON RECEPTOR-RELATED"/>
    <property type="match status" value="1"/>
</dbReference>
<dbReference type="Gene3D" id="2.170.130.10">
    <property type="entry name" value="TonB-dependent receptor, plug domain"/>
    <property type="match status" value="1"/>
</dbReference>
<evidence type="ECO:0000256" key="13">
    <source>
        <dbReference type="ARBA" id="ARBA00023237"/>
    </source>
</evidence>
<dbReference type="SUPFAM" id="SSF56935">
    <property type="entry name" value="Porins"/>
    <property type="match status" value="1"/>
</dbReference>
<dbReference type="InterPro" id="IPR036942">
    <property type="entry name" value="Beta-barrel_TonB_sf"/>
</dbReference>
<keyword evidence="3 14" id="KW-0813">Transport</keyword>
<accession>A0A5N3P6W4</accession>
<evidence type="ECO:0000256" key="4">
    <source>
        <dbReference type="ARBA" id="ARBA00022452"/>
    </source>
</evidence>
<keyword evidence="12 19" id="KW-0675">Receptor</keyword>
<evidence type="ECO:0000256" key="6">
    <source>
        <dbReference type="ARBA" id="ARBA00022692"/>
    </source>
</evidence>
<dbReference type="InterPro" id="IPR010105">
    <property type="entry name" value="TonB_sidphr_rcpt"/>
</dbReference>
<dbReference type="NCBIfam" id="TIGR01783">
    <property type="entry name" value="TonB-siderophor"/>
    <property type="match status" value="1"/>
</dbReference>
<dbReference type="InterPro" id="IPR037066">
    <property type="entry name" value="Plug_dom_sf"/>
</dbReference>
<reference evidence="19 20" key="1">
    <citation type="journal article" date="2019" name="Microorganisms">
        <title>Genome Insights into the Novel Species Microvirga brassicacearum, a Rapeseed Endophyte with Biotechnological Potential.</title>
        <authorList>
            <person name="Jimenez-Gomez A."/>
            <person name="Saati-Santamaria Z."/>
            <person name="Igual J.M."/>
            <person name="Rivas R."/>
            <person name="Mateos P.F."/>
            <person name="Garcia-Fraile P."/>
        </authorList>
    </citation>
    <scope>NUCLEOTIDE SEQUENCE [LARGE SCALE GENOMIC DNA]</scope>
    <source>
        <strain evidence="19 20">CDVBN77</strain>
    </source>
</reference>
<comment type="caution">
    <text evidence="19">The sequence shown here is derived from an EMBL/GenBank/DDBJ whole genome shotgun (WGS) entry which is preliminary data.</text>
</comment>
<dbReference type="GO" id="GO:0038023">
    <property type="term" value="F:signaling receptor activity"/>
    <property type="evidence" value="ECO:0007669"/>
    <property type="project" value="InterPro"/>
</dbReference>
<keyword evidence="8" id="KW-0408">Iron</keyword>
<evidence type="ECO:0000256" key="5">
    <source>
        <dbReference type="ARBA" id="ARBA00022496"/>
    </source>
</evidence>
<keyword evidence="10 15" id="KW-0798">TonB box</keyword>
<evidence type="ECO:0000256" key="3">
    <source>
        <dbReference type="ARBA" id="ARBA00022448"/>
    </source>
</evidence>
<dbReference type="InterPro" id="IPR012910">
    <property type="entry name" value="Plug_dom"/>
</dbReference>
<dbReference type="PANTHER" id="PTHR32552:SF68">
    <property type="entry name" value="FERRICHROME OUTER MEMBRANE TRANSPORTER_PHAGE RECEPTOR"/>
    <property type="match status" value="1"/>
</dbReference>
<evidence type="ECO:0000256" key="14">
    <source>
        <dbReference type="PROSITE-ProRule" id="PRU01360"/>
    </source>
</evidence>
<dbReference type="EMBL" id="VCMV01000035">
    <property type="protein sequence ID" value="KAB0265472.1"/>
    <property type="molecule type" value="Genomic_DNA"/>
</dbReference>
<evidence type="ECO:0000259" key="17">
    <source>
        <dbReference type="Pfam" id="PF00593"/>
    </source>
</evidence>